<comment type="caution">
    <text evidence="1">The sequence shown here is derived from an EMBL/GenBank/DDBJ whole genome shotgun (WGS) entry which is preliminary data.</text>
</comment>
<dbReference type="SUPFAM" id="SSF53649">
    <property type="entry name" value="Alkaline phosphatase-like"/>
    <property type="match status" value="1"/>
</dbReference>
<gene>
    <name evidence="1" type="ORF">GCM10025780_06930</name>
</gene>
<keyword evidence="2" id="KW-1185">Reference proteome</keyword>
<dbReference type="PANTHER" id="PTHR10151">
    <property type="entry name" value="ECTONUCLEOTIDE PYROPHOSPHATASE/PHOSPHODIESTERASE"/>
    <property type="match status" value="1"/>
</dbReference>
<dbReference type="Proteomes" id="UP001501295">
    <property type="component" value="Unassembled WGS sequence"/>
</dbReference>
<dbReference type="InterPro" id="IPR002591">
    <property type="entry name" value="Phosphodiest/P_Trfase"/>
</dbReference>
<dbReference type="RefSeq" id="WP_345373232.1">
    <property type="nucleotide sequence ID" value="NZ_BAABLM010000001.1"/>
</dbReference>
<protein>
    <submittedName>
        <fullName evidence="1">Alkaline phosphatase family protein</fullName>
    </submittedName>
</protein>
<name>A0ABP8VPP9_9MICO</name>
<evidence type="ECO:0000313" key="2">
    <source>
        <dbReference type="Proteomes" id="UP001501295"/>
    </source>
</evidence>
<dbReference type="InterPro" id="IPR017850">
    <property type="entry name" value="Alkaline_phosphatase_core_sf"/>
</dbReference>
<evidence type="ECO:0000313" key="1">
    <source>
        <dbReference type="EMBL" id="GAA4667398.1"/>
    </source>
</evidence>
<reference evidence="2" key="1">
    <citation type="journal article" date="2019" name="Int. J. Syst. Evol. Microbiol.">
        <title>The Global Catalogue of Microorganisms (GCM) 10K type strain sequencing project: providing services to taxonomists for standard genome sequencing and annotation.</title>
        <authorList>
            <consortium name="The Broad Institute Genomics Platform"/>
            <consortium name="The Broad Institute Genome Sequencing Center for Infectious Disease"/>
            <person name="Wu L."/>
            <person name="Ma J."/>
        </authorList>
    </citation>
    <scope>NUCLEOTIDE SEQUENCE [LARGE SCALE GENOMIC DNA]</scope>
    <source>
        <strain evidence="2">JCM 18956</strain>
    </source>
</reference>
<accession>A0ABP8VPP9</accession>
<organism evidence="1 2">
    <name type="scientific">Frondihabitans cladoniiphilus</name>
    <dbReference type="NCBI Taxonomy" id="715785"/>
    <lineage>
        <taxon>Bacteria</taxon>
        <taxon>Bacillati</taxon>
        <taxon>Actinomycetota</taxon>
        <taxon>Actinomycetes</taxon>
        <taxon>Micrococcales</taxon>
        <taxon>Microbacteriaceae</taxon>
        <taxon>Frondihabitans</taxon>
    </lineage>
</organism>
<proteinExistence type="predicted"/>
<sequence length="376" mass="40498">MTTMVPARDSLAVSLADVLPSCIASLRGGENRLSLSPTTAIVVLVVDGLGSASLRARSAYARTLTSASGSLWSGFPTTTAAALTTLTTGVLPGQHGLVGYRVLDTAHDRVVKQLSGWDDRLDPATWQRVPTVFESVPTDEIATYTVGPKRYANSGLTKAILRGAVYRSAESVADRFRAATSILRAGGRSLTYLYVPELDMAGHSDGWESDKWSRALENLDGEVRMLVDALGAGQALLVTADHGMVDVPAHKHVLYGHKPELLAGVRHVAGEPRCLQLHLEPDLGEEARRGLLDAWRAAESHRSWVVTRSEAIEQGWFGDVAPEVEPRIGDVLVAARKGIAYYADEDDKARGMIGQHGSWSDDETRVPLLRFGALAD</sequence>
<dbReference type="Pfam" id="PF01663">
    <property type="entry name" value="Phosphodiest"/>
    <property type="match status" value="1"/>
</dbReference>
<dbReference type="EMBL" id="BAABLM010000001">
    <property type="protein sequence ID" value="GAA4667398.1"/>
    <property type="molecule type" value="Genomic_DNA"/>
</dbReference>
<dbReference type="PANTHER" id="PTHR10151:SF120">
    <property type="entry name" value="BIS(5'-ADENOSYL)-TRIPHOSPHATASE"/>
    <property type="match status" value="1"/>
</dbReference>
<dbReference type="Gene3D" id="3.40.720.10">
    <property type="entry name" value="Alkaline Phosphatase, subunit A"/>
    <property type="match status" value="1"/>
</dbReference>